<dbReference type="InterPro" id="IPR030678">
    <property type="entry name" value="Peptide/Ni-bd"/>
</dbReference>
<dbReference type="SUPFAM" id="SSF53850">
    <property type="entry name" value="Periplasmic binding protein-like II"/>
    <property type="match status" value="1"/>
</dbReference>
<dbReference type="PANTHER" id="PTHR30290">
    <property type="entry name" value="PERIPLASMIC BINDING COMPONENT OF ABC TRANSPORTER"/>
    <property type="match status" value="1"/>
</dbReference>
<organism evidence="6 7">
    <name type="scientific">Nicoletella semolina</name>
    <dbReference type="NCBI Taxonomy" id="271160"/>
    <lineage>
        <taxon>Bacteria</taxon>
        <taxon>Pseudomonadati</taxon>
        <taxon>Pseudomonadota</taxon>
        <taxon>Gammaproteobacteria</taxon>
        <taxon>Pasteurellales</taxon>
        <taxon>Pasteurellaceae</taxon>
        <taxon>Nicoletella</taxon>
    </lineage>
</organism>
<dbReference type="Pfam" id="PF00496">
    <property type="entry name" value="SBP_bac_5"/>
    <property type="match status" value="1"/>
</dbReference>
<dbReference type="GO" id="GO:1904680">
    <property type="term" value="F:peptide transmembrane transporter activity"/>
    <property type="evidence" value="ECO:0007669"/>
    <property type="project" value="TreeGrafter"/>
</dbReference>
<dbReference type="GO" id="GO:0015833">
    <property type="term" value="P:peptide transport"/>
    <property type="evidence" value="ECO:0007669"/>
    <property type="project" value="TreeGrafter"/>
</dbReference>
<keyword evidence="4" id="KW-0732">Signal</keyword>
<feature type="domain" description="Solute-binding protein family 5" evidence="5">
    <location>
        <begin position="99"/>
        <end position="438"/>
    </location>
</feature>
<dbReference type="GO" id="GO:0030288">
    <property type="term" value="C:outer membrane-bounded periplasmic space"/>
    <property type="evidence" value="ECO:0007669"/>
    <property type="project" value="TreeGrafter"/>
</dbReference>
<evidence type="ECO:0000256" key="1">
    <source>
        <dbReference type="ARBA" id="ARBA00004196"/>
    </source>
</evidence>
<dbReference type="PIRSF" id="PIRSF002741">
    <property type="entry name" value="MppA"/>
    <property type="match status" value="1"/>
</dbReference>
<comment type="subcellular location">
    <subcellularLocation>
        <location evidence="1">Cell envelope</location>
    </subcellularLocation>
</comment>
<dbReference type="GO" id="GO:0043190">
    <property type="term" value="C:ATP-binding cassette (ABC) transporter complex"/>
    <property type="evidence" value="ECO:0007669"/>
    <property type="project" value="InterPro"/>
</dbReference>
<proteinExistence type="inferred from homology"/>
<dbReference type="Proteomes" id="UP000295537">
    <property type="component" value="Unassembled WGS sequence"/>
</dbReference>
<dbReference type="PANTHER" id="PTHR30290:SF10">
    <property type="entry name" value="PERIPLASMIC OLIGOPEPTIDE-BINDING PROTEIN-RELATED"/>
    <property type="match status" value="1"/>
</dbReference>
<dbReference type="InterPro" id="IPR039424">
    <property type="entry name" value="SBP_5"/>
</dbReference>
<comment type="caution">
    <text evidence="6">The sequence shown here is derived from an EMBL/GenBank/DDBJ whole genome shotgun (WGS) entry which is preliminary data.</text>
</comment>
<dbReference type="AlphaFoldDB" id="A0A4V2SK51"/>
<dbReference type="EMBL" id="SLXJ01000003">
    <property type="protein sequence ID" value="TCP18146.1"/>
    <property type="molecule type" value="Genomic_DNA"/>
</dbReference>
<evidence type="ECO:0000259" key="5">
    <source>
        <dbReference type="Pfam" id="PF00496"/>
    </source>
</evidence>
<evidence type="ECO:0000313" key="7">
    <source>
        <dbReference type="Proteomes" id="UP000295537"/>
    </source>
</evidence>
<name>A0A4V2SK51_9PAST</name>
<sequence length="520" mass="59018">MKRYSSLCISRLCASHLHRFAKKLINLTACLTVLSGCEEVNYSQTLLPQTKEPKNEHILTRAIYSAHLQLDPHFVKVAADAGPVRDLLLGLLQYNSQGEVIPALAKEWFSDDGKNWLFILDDKATWSNGQAVTALDFVASWQRLSDPQKGSPLASYLVSMGILNAKAILAGEKAITELGVAVLNPHTLQIQLEQPNYQLPKMLAHSALLPTYQGLAPQQPFISNGVYEVSSQSKQQLILEARQDDMPFKQVNYQLISSTKNPDSFDLIENPLTGYSRNEQKLPRLCHYFYEFNVQDPKLQNPDVRKAIQIMLSSAEISKGFGLSMQHILPQNWLPEWHSLFSNRSAEALLAGAGISVKNPLEITLTYDDKPQHKLIAERIMRTLSQSELFRVTLNEVEWTQLLSQREQKNFQLIRSGWCADYADFNAFLMPFHSNSPDNKMGYQNQTVDNLLTQLQTQSFDEQGRKQIAEQVLSQLEKDVVILPLFQYQRRISVDPSLGGIEKENASEVIYSKDLYRYKD</sequence>
<protein>
    <submittedName>
        <fullName evidence="6">Peptide/nickel transport system substrate-binding protein</fullName>
    </submittedName>
</protein>
<keyword evidence="3" id="KW-0813">Transport</keyword>
<reference evidence="6 7" key="1">
    <citation type="submission" date="2019-03" db="EMBL/GenBank/DDBJ databases">
        <title>Genomic Encyclopedia of Type Strains, Phase IV (KMG-IV): sequencing the most valuable type-strain genomes for metagenomic binning, comparative biology and taxonomic classification.</title>
        <authorList>
            <person name="Goeker M."/>
        </authorList>
    </citation>
    <scope>NUCLEOTIDE SEQUENCE [LARGE SCALE GENOMIC DNA]</scope>
    <source>
        <strain evidence="6 7">DSM 16380</strain>
    </source>
</reference>
<evidence type="ECO:0000313" key="6">
    <source>
        <dbReference type="EMBL" id="TCP18146.1"/>
    </source>
</evidence>
<evidence type="ECO:0000256" key="4">
    <source>
        <dbReference type="ARBA" id="ARBA00022729"/>
    </source>
</evidence>
<dbReference type="Gene3D" id="3.40.190.10">
    <property type="entry name" value="Periplasmic binding protein-like II"/>
    <property type="match status" value="1"/>
</dbReference>
<dbReference type="CDD" id="cd08504">
    <property type="entry name" value="PBP2_OppA"/>
    <property type="match status" value="1"/>
</dbReference>
<dbReference type="InterPro" id="IPR000914">
    <property type="entry name" value="SBP_5_dom"/>
</dbReference>
<gene>
    <name evidence="6" type="ORF">EV693_103113</name>
</gene>
<keyword evidence="7" id="KW-1185">Reference proteome</keyword>
<evidence type="ECO:0000256" key="3">
    <source>
        <dbReference type="ARBA" id="ARBA00022448"/>
    </source>
</evidence>
<accession>A0A4V2SK51</accession>
<dbReference type="OrthoDB" id="9801912at2"/>
<dbReference type="Gene3D" id="3.90.76.10">
    <property type="entry name" value="Dipeptide-binding Protein, Domain 1"/>
    <property type="match status" value="1"/>
</dbReference>
<dbReference type="FunFam" id="3.90.76.10:FF:000001">
    <property type="entry name" value="Oligopeptide ABC transporter substrate-binding protein"/>
    <property type="match status" value="1"/>
</dbReference>
<comment type="similarity">
    <text evidence="2">Belongs to the bacterial solute-binding protein 5 family.</text>
</comment>
<dbReference type="Gene3D" id="3.10.105.10">
    <property type="entry name" value="Dipeptide-binding Protein, Domain 3"/>
    <property type="match status" value="1"/>
</dbReference>
<evidence type="ECO:0000256" key="2">
    <source>
        <dbReference type="ARBA" id="ARBA00005695"/>
    </source>
</evidence>